<dbReference type="InterPro" id="IPR050129">
    <property type="entry name" value="Zn_alcohol_dh"/>
</dbReference>
<keyword evidence="2 4" id="KW-0862">Zinc</keyword>
<dbReference type="InterPro" id="IPR011032">
    <property type="entry name" value="GroES-like_sf"/>
</dbReference>
<keyword evidence="3" id="KW-0560">Oxidoreductase</keyword>
<protein>
    <submittedName>
        <fullName evidence="6">Oxidoreductase</fullName>
    </submittedName>
</protein>
<dbReference type="PROSITE" id="PS00059">
    <property type="entry name" value="ADH_ZINC"/>
    <property type="match status" value="1"/>
</dbReference>
<comment type="cofactor">
    <cofactor evidence="4">
        <name>Zn(2+)</name>
        <dbReference type="ChEBI" id="CHEBI:29105"/>
    </cofactor>
</comment>
<organism evidence="6 7">
    <name type="scientific">Enterocloster asparagiformis</name>
    <dbReference type="NCBI Taxonomy" id="333367"/>
    <lineage>
        <taxon>Bacteria</taxon>
        <taxon>Bacillati</taxon>
        <taxon>Bacillota</taxon>
        <taxon>Clostridia</taxon>
        <taxon>Lachnospirales</taxon>
        <taxon>Lachnospiraceae</taxon>
        <taxon>Enterocloster</taxon>
    </lineage>
</organism>
<evidence type="ECO:0000256" key="4">
    <source>
        <dbReference type="RuleBase" id="RU361277"/>
    </source>
</evidence>
<dbReference type="InterPro" id="IPR036291">
    <property type="entry name" value="NAD(P)-bd_dom_sf"/>
</dbReference>
<evidence type="ECO:0000256" key="3">
    <source>
        <dbReference type="ARBA" id="ARBA00023002"/>
    </source>
</evidence>
<dbReference type="Gene3D" id="3.40.50.720">
    <property type="entry name" value="NAD(P)-binding Rossmann-like Domain"/>
    <property type="match status" value="1"/>
</dbReference>
<dbReference type="SMART" id="SM00829">
    <property type="entry name" value="PKS_ER"/>
    <property type="match status" value="1"/>
</dbReference>
<dbReference type="SUPFAM" id="SSF51735">
    <property type="entry name" value="NAD(P)-binding Rossmann-fold domains"/>
    <property type="match status" value="1"/>
</dbReference>
<dbReference type="InterPro" id="IPR002328">
    <property type="entry name" value="ADH_Zn_CS"/>
</dbReference>
<accession>A0A413F7T7</accession>
<comment type="similarity">
    <text evidence="4">Belongs to the zinc-containing alcohol dehydrogenase family.</text>
</comment>
<feature type="domain" description="Enoyl reductase (ER)" evidence="5">
    <location>
        <begin position="54"/>
        <end position="384"/>
    </location>
</feature>
<dbReference type="OrthoDB" id="9777057at2"/>
<comment type="caution">
    <text evidence="6">The sequence shown here is derived from an EMBL/GenBank/DDBJ whole genome shotgun (WGS) entry which is preliminary data.</text>
</comment>
<dbReference type="GO" id="GO:0016491">
    <property type="term" value="F:oxidoreductase activity"/>
    <property type="evidence" value="ECO:0007669"/>
    <property type="project" value="UniProtKB-KW"/>
</dbReference>
<evidence type="ECO:0000256" key="1">
    <source>
        <dbReference type="ARBA" id="ARBA00022723"/>
    </source>
</evidence>
<dbReference type="PANTHER" id="PTHR43401">
    <property type="entry name" value="L-THREONINE 3-DEHYDROGENASE"/>
    <property type="match status" value="1"/>
</dbReference>
<keyword evidence="1 4" id="KW-0479">Metal-binding</keyword>
<evidence type="ECO:0000313" key="6">
    <source>
        <dbReference type="EMBL" id="RGX22126.1"/>
    </source>
</evidence>
<name>A0A413F7T7_9FIRM</name>
<gene>
    <name evidence="6" type="ORF">DWV29_25805</name>
</gene>
<dbReference type="InterPro" id="IPR013149">
    <property type="entry name" value="ADH-like_C"/>
</dbReference>
<evidence type="ECO:0000259" key="5">
    <source>
        <dbReference type="SMART" id="SM00829"/>
    </source>
</evidence>
<dbReference type="Pfam" id="PF00107">
    <property type="entry name" value="ADH_zinc_N"/>
    <property type="match status" value="1"/>
</dbReference>
<dbReference type="AlphaFoldDB" id="A0A413F7T7"/>
<dbReference type="Proteomes" id="UP000283880">
    <property type="component" value="Unassembled WGS sequence"/>
</dbReference>
<sequence length="386" mass="42455">MRRRLIPYGNDPQLITPALTFARLRRRAKVNAGIGNESQRRYWNLKAYVLKGPGVLTAEEREIPRPGPTEVLIRVTNVGICGSDIHLYKGTYNGPQNYPILFGHEWSGIVEKTGDKVTKVKPGDKVTGDCSRYCGHCDNCSADRNLCRTIEKFGITIDGASAEYILRDEQYLYRADPEADLALLALTEPIAVAKHLLEKILKLGGSYQGKRVLIYGGGAIGQAALLLLRLYYGCEQVDLSDLIEYRTGLARELGANIPPAEALKWELENDYPNMYNRTRYDVVIETTGVAPVFANGLNLLKPGGYLGCVGMIKTAEIPQKLIVTKSLTVTGSIGGTEEFEGVIAFIQENRDAVRKLISHVFPAAETDQAFAMATEASKAMKISIAL</sequence>
<dbReference type="InterPro" id="IPR020843">
    <property type="entry name" value="ER"/>
</dbReference>
<dbReference type="SUPFAM" id="SSF50129">
    <property type="entry name" value="GroES-like"/>
    <property type="match status" value="1"/>
</dbReference>
<dbReference type="Pfam" id="PF08240">
    <property type="entry name" value="ADH_N"/>
    <property type="match status" value="1"/>
</dbReference>
<dbReference type="PANTHER" id="PTHR43401:SF2">
    <property type="entry name" value="L-THREONINE 3-DEHYDROGENASE"/>
    <property type="match status" value="1"/>
</dbReference>
<reference evidence="6 7" key="1">
    <citation type="submission" date="2018-08" db="EMBL/GenBank/DDBJ databases">
        <title>A genome reference for cultivated species of the human gut microbiota.</title>
        <authorList>
            <person name="Zou Y."/>
            <person name="Xue W."/>
            <person name="Luo G."/>
        </authorList>
    </citation>
    <scope>NUCLEOTIDE SEQUENCE [LARGE SCALE GENOMIC DNA]</scope>
    <source>
        <strain evidence="6 7">AF04-15</strain>
    </source>
</reference>
<dbReference type="GO" id="GO:0008270">
    <property type="term" value="F:zinc ion binding"/>
    <property type="evidence" value="ECO:0007669"/>
    <property type="project" value="InterPro"/>
</dbReference>
<evidence type="ECO:0000256" key="2">
    <source>
        <dbReference type="ARBA" id="ARBA00022833"/>
    </source>
</evidence>
<dbReference type="InterPro" id="IPR013154">
    <property type="entry name" value="ADH-like_N"/>
</dbReference>
<proteinExistence type="inferred from homology"/>
<dbReference type="Gene3D" id="3.90.180.10">
    <property type="entry name" value="Medium-chain alcohol dehydrogenases, catalytic domain"/>
    <property type="match status" value="1"/>
</dbReference>
<evidence type="ECO:0000313" key="7">
    <source>
        <dbReference type="Proteomes" id="UP000283880"/>
    </source>
</evidence>
<dbReference type="EMBL" id="QSBM01000028">
    <property type="protein sequence ID" value="RGX22126.1"/>
    <property type="molecule type" value="Genomic_DNA"/>
</dbReference>